<evidence type="ECO:0000256" key="5">
    <source>
        <dbReference type="ARBA" id="ARBA00022737"/>
    </source>
</evidence>
<evidence type="ECO:0000256" key="1">
    <source>
        <dbReference type="ARBA" id="ARBA00009573"/>
    </source>
</evidence>
<evidence type="ECO:0000256" key="3">
    <source>
        <dbReference type="ARBA" id="ARBA00022540"/>
    </source>
</evidence>
<comment type="caution">
    <text evidence="10">The sequence shown here is derived from an EMBL/GenBank/DDBJ whole genome shotgun (WGS) entry which is preliminary data.</text>
</comment>
<evidence type="ECO:0000256" key="4">
    <source>
        <dbReference type="ARBA" id="ARBA00022574"/>
    </source>
</evidence>
<sequence>MRDFLDKLEEGDGLEDLFRWDFLALHDFTQRSPATVTHRQPAQVLTHLARQGAGATGAMRVAAFLQPLDPGYFEATDRSDGAKLDSANGEAVALYDYDLQLTPERPKAVPDLRDDLQRVAAPAEVTVWEVAQEGGLSKTEKMKAEVESGQLAEIKWCSSGSALLVHCTTEVDDSGKSYYGVSKLLLASAGGGFQKDLTETENAQQQMGMAVQAVEWSPTRDEFILIRGYQPAKVTLWHWDAEKQTVTLAKVLTEKAHRNFIRFNHFGSLVCIAGFGNLAGEVDFYGRSDAKCDFVRVSKCEANCAVSADWGPDGRHLLTAVLFPRMRVDNGLTLWNALTGAKVLTSSSEQLYEVVWRPGRASNQDVSVEEVSQATTANGVGETVKKQAYKPPKARGAGDSTVAAMMRGDVAVPEDNGRRRRVSPCFSGFPSARFIAVDPRLGPERPWQNRKEEGDKNDKPLGREILCCVCVLSDQRSPR</sequence>
<evidence type="ECO:0000313" key="11">
    <source>
        <dbReference type="Proteomes" id="UP001642464"/>
    </source>
</evidence>
<accession>A0ABP0PEU7</accession>
<dbReference type="InterPro" id="IPR013979">
    <property type="entry name" value="TIF_beta_prop-like"/>
</dbReference>
<keyword evidence="4" id="KW-0853">WD repeat</keyword>
<feature type="region of interest" description="Disordered" evidence="8">
    <location>
        <begin position="440"/>
        <end position="460"/>
    </location>
</feature>
<evidence type="ECO:0000256" key="6">
    <source>
        <dbReference type="ARBA" id="ARBA00022845"/>
    </source>
</evidence>
<keyword evidence="6" id="KW-0810">Translation regulation</keyword>
<feature type="compositionally biased region" description="Basic and acidic residues" evidence="8">
    <location>
        <begin position="441"/>
        <end position="460"/>
    </location>
</feature>
<dbReference type="GO" id="GO:0003743">
    <property type="term" value="F:translation initiation factor activity"/>
    <property type="evidence" value="ECO:0007669"/>
    <property type="project" value="UniProtKB-KW"/>
</dbReference>
<dbReference type="InterPro" id="IPR015943">
    <property type="entry name" value="WD40/YVTN_repeat-like_dom_sf"/>
</dbReference>
<dbReference type="InterPro" id="IPR011387">
    <property type="entry name" value="TIF2A"/>
</dbReference>
<evidence type="ECO:0000256" key="7">
    <source>
        <dbReference type="ARBA" id="ARBA00022917"/>
    </source>
</evidence>
<dbReference type="Gene3D" id="2.130.10.10">
    <property type="entry name" value="YVTN repeat-like/Quinoprotein amine dehydrogenase"/>
    <property type="match status" value="1"/>
</dbReference>
<evidence type="ECO:0000256" key="2">
    <source>
        <dbReference type="ARBA" id="ARBA00013819"/>
    </source>
</evidence>
<proteinExistence type="inferred from homology"/>
<keyword evidence="5" id="KW-0677">Repeat</keyword>
<gene>
    <name evidence="10" type="ORF">SCF082_LOCUS36279</name>
</gene>
<keyword evidence="7" id="KW-0648">Protein biosynthesis</keyword>
<evidence type="ECO:0000259" key="9">
    <source>
        <dbReference type="Pfam" id="PF08662"/>
    </source>
</evidence>
<dbReference type="Pfam" id="PF08662">
    <property type="entry name" value="eIF2A"/>
    <property type="match status" value="1"/>
</dbReference>
<comment type="similarity">
    <text evidence="1">Belongs to the WD repeat EIF2A family.</text>
</comment>
<keyword evidence="11" id="KW-1185">Reference proteome</keyword>
<dbReference type="PANTHER" id="PTHR13227">
    <property type="entry name" value="EUKARYOTIC TRANSLATION INITIATION FACTOR 2A"/>
    <property type="match status" value="1"/>
</dbReference>
<dbReference type="EMBL" id="CAXAMM010035558">
    <property type="protein sequence ID" value="CAK9074520.1"/>
    <property type="molecule type" value="Genomic_DNA"/>
</dbReference>
<dbReference type="Proteomes" id="UP001642464">
    <property type="component" value="Unassembled WGS sequence"/>
</dbReference>
<protein>
    <recommendedName>
        <fullName evidence="2">Eukaryotic translation initiation factor 2A</fullName>
    </recommendedName>
</protein>
<keyword evidence="3 10" id="KW-0396">Initiation factor</keyword>
<evidence type="ECO:0000313" key="10">
    <source>
        <dbReference type="EMBL" id="CAK9074520.1"/>
    </source>
</evidence>
<dbReference type="SUPFAM" id="SSF82171">
    <property type="entry name" value="DPP6 N-terminal domain-like"/>
    <property type="match status" value="1"/>
</dbReference>
<feature type="domain" description="Translation initiation factor beta propellor-like" evidence="9">
    <location>
        <begin position="152"/>
        <end position="354"/>
    </location>
</feature>
<name>A0ABP0PEU7_9DINO</name>
<evidence type="ECO:0000256" key="8">
    <source>
        <dbReference type="SAM" id="MobiDB-lite"/>
    </source>
</evidence>
<dbReference type="PANTHER" id="PTHR13227:SF0">
    <property type="entry name" value="EUKARYOTIC TRANSLATION INITIATION FACTOR 2A"/>
    <property type="match status" value="1"/>
</dbReference>
<reference evidence="10 11" key="1">
    <citation type="submission" date="2024-02" db="EMBL/GenBank/DDBJ databases">
        <authorList>
            <person name="Chen Y."/>
            <person name="Shah S."/>
            <person name="Dougan E. K."/>
            <person name="Thang M."/>
            <person name="Chan C."/>
        </authorList>
    </citation>
    <scope>NUCLEOTIDE SEQUENCE [LARGE SCALE GENOMIC DNA]</scope>
</reference>
<organism evidence="10 11">
    <name type="scientific">Durusdinium trenchii</name>
    <dbReference type="NCBI Taxonomy" id="1381693"/>
    <lineage>
        <taxon>Eukaryota</taxon>
        <taxon>Sar</taxon>
        <taxon>Alveolata</taxon>
        <taxon>Dinophyceae</taxon>
        <taxon>Suessiales</taxon>
        <taxon>Symbiodiniaceae</taxon>
        <taxon>Durusdinium</taxon>
    </lineage>
</organism>